<dbReference type="GO" id="GO:0003677">
    <property type="term" value="F:DNA binding"/>
    <property type="evidence" value="ECO:0007669"/>
    <property type="project" value="InterPro"/>
</dbReference>
<dbReference type="InterPro" id="IPR036086">
    <property type="entry name" value="ParB/Sulfiredoxin_sf"/>
</dbReference>
<dbReference type="InterPro" id="IPR015840">
    <property type="entry name" value="DNA_MeTrfase_ParB"/>
</dbReference>
<evidence type="ECO:0000256" key="2">
    <source>
        <dbReference type="ARBA" id="ARBA00022603"/>
    </source>
</evidence>
<proteinExistence type="inferred from homology"/>
<evidence type="ECO:0000256" key="3">
    <source>
        <dbReference type="ARBA" id="ARBA00022679"/>
    </source>
</evidence>
<evidence type="ECO:0000313" key="8">
    <source>
        <dbReference type="Proteomes" id="UP000321058"/>
    </source>
</evidence>
<comment type="catalytic activity">
    <reaction evidence="4">
        <text>a 2'-deoxyadenosine in DNA + S-adenosyl-L-methionine = an N(6)-methyl-2'-deoxyadenosine in DNA + S-adenosyl-L-homocysteine + H(+)</text>
        <dbReference type="Rhea" id="RHEA:15197"/>
        <dbReference type="Rhea" id="RHEA-COMP:12418"/>
        <dbReference type="Rhea" id="RHEA-COMP:12419"/>
        <dbReference type="ChEBI" id="CHEBI:15378"/>
        <dbReference type="ChEBI" id="CHEBI:57856"/>
        <dbReference type="ChEBI" id="CHEBI:59789"/>
        <dbReference type="ChEBI" id="CHEBI:90615"/>
        <dbReference type="ChEBI" id="CHEBI:90616"/>
        <dbReference type="EC" id="2.1.1.72"/>
    </reaction>
</comment>
<dbReference type="PIRSF" id="PIRSF036758">
    <property type="entry name" value="Aden_M_ParB"/>
    <property type="match status" value="1"/>
</dbReference>
<dbReference type="InterPro" id="IPR050336">
    <property type="entry name" value="Chromosome_partition/occlusion"/>
</dbReference>
<dbReference type="SUPFAM" id="SSF53335">
    <property type="entry name" value="S-adenosyl-L-methionine-dependent methyltransferases"/>
    <property type="match status" value="1"/>
</dbReference>
<dbReference type="InterPro" id="IPR002941">
    <property type="entry name" value="DNA_methylase_N4/N6"/>
</dbReference>
<dbReference type="CDD" id="cd16403">
    <property type="entry name" value="ParB_N_like_MT"/>
    <property type="match status" value="1"/>
</dbReference>
<dbReference type="GO" id="GO:0045881">
    <property type="term" value="P:positive regulation of sporulation resulting in formation of a cellular spore"/>
    <property type="evidence" value="ECO:0007669"/>
    <property type="project" value="TreeGrafter"/>
</dbReference>
<keyword evidence="3 7" id="KW-0808">Transferase</keyword>
<name>A0A512NT64_9HYPH</name>
<feature type="domain" description="ParB-like N-terminal" evidence="6">
    <location>
        <begin position="43"/>
        <end position="129"/>
    </location>
</feature>
<keyword evidence="8" id="KW-1185">Reference proteome</keyword>
<dbReference type="AlphaFoldDB" id="A0A512NT64"/>
<dbReference type="InterPro" id="IPR002052">
    <property type="entry name" value="DNA_methylase_N6_adenine_CS"/>
</dbReference>
<dbReference type="RefSeq" id="WP_147157413.1">
    <property type="nucleotide sequence ID" value="NZ_BKAJ01000323.1"/>
</dbReference>
<dbReference type="PANTHER" id="PTHR33375:SF1">
    <property type="entry name" value="CHROMOSOME-PARTITIONING PROTEIN PARB-RELATED"/>
    <property type="match status" value="1"/>
</dbReference>
<evidence type="ECO:0000256" key="4">
    <source>
        <dbReference type="ARBA" id="ARBA00047942"/>
    </source>
</evidence>
<evidence type="ECO:0000256" key="1">
    <source>
        <dbReference type="ARBA" id="ARBA00006594"/>
    </source>
</evidence>
<dbReference type="Pfam" id="PF01555">
    <property type="entry name" value="N6_N4_Mtase"/>
    <property type="match status" value="1"/>
</dbReference>
<dbReference type="InterPro" id="IPR029063">
    <property type="entry name" value="SAM-dependent_MTases_sf"/>
</dbReference>
<keyword evidence="2 7" id="KW-0489">Methyltransferase</keyword>
<accession>A0A512NT64</accession>
<dbReference type="OrthoDB" id="7806498at2"/>
<reference evidence="7 8" key="1">
    <citation type="submission" date="2019-07" db="EMBL/GenBank/DDBJ databases">
        <title>Whole genome shotgun sequence of Reyranella soli NBRC 108950.</title>
        <authorList>
            <person name="Hosoyama A."/>
            <person name="Uohara A."/>
            <person name="Ohji S."/>
            <person name="Ichikawa N."/>
        </authorList>
    </citation>
    <scope>NUCLEOTIDE SEQUENCE [LARGE SCALE GENOMIC DNA]</scope>
    <source>
        <strain evidence="7 8">NBRC 108950</strain>
    </source>
</reference>
<dbReference type="PANTHER" id="PTHR33375">
    <property type="entry name" value="CHROMOSOME-PARTITIONING PROTEIN PARB-RELATED"/>
    <property type="match status" value="1"/>
</dbReference>
<comment type="similarity">
    <text evidence="1 5">Belongs to the N(4)/N(6)-methyltransferase family.</text>
</comment>
<comment type="caution">
    <text evidence="7">The sequence shown here is derived from an EMBL/GenBank/DDBJ whole genome shotgun (WGS) entry which is preliminary data.</text>
</comment>
<dbReference type="GO" id="GO:0009007">
    <property type="term" value="F:site-specific DNA-methyltransferase (adenine-specific) activity"/>
    <property type="evidence" value="ECO:0007669"/>
    <property type="project" value="UniProtKB-EC"/>
</dbReference>
<dbReference type="GO" id="GO:0007059">
    <property type="term" value="P:chromosome segregation"/>
    <property type="evidence" value="ECO:0007669"/>
    <property type="project" value="TreeGrafter"/>
</dbReference>
<dbReference type="GO" id="GO:0032259">
    <property type="term" value="P:methylation"/>
    <property type="evidence" value="ECO:0007669"/>
    <property type="project" value="UniProtKB-KW"/>
</dbReference>
<dbReference type="GO" id="GO:0008170">
    <property type="term" value="F:N-methyltransferase activity"/>
    <property type="evidence" value="ECO:0007669"/>
    <property type="project" value="InterPro"/>
</dbReference>
<dbReference type="Pfam" id="PF02195">
    <property type="entry name" value="ParB_N"/>
    <property type="match status" value="1"/>
</dbReference>
<dbReference type="SMART" id="SM00470">
    <property type="entry name" value="ParB"/>
    <property type="match status" value="1"/>
</dbReference>
<sequence length="472" mass="51984">MSIKVKKGATANVANENQPLEKAAAAIPTQIVGALKPLKTVIENHALAELTANPRNARTHSKKQVQQLAASIKEFGFLVPIVVDEECTILAGHGRVEAAKLLKMTAVPTVAVKHLTPSRKRAFALADNRLAELATWDEELLAIELKELAELELDFAFEVTGFETVDLDRIEGTTHSKKPTQEVVPELDRTLPPVSAVGDLWQLGDHRLLCGSALEAASYQRLLSDERVQLVFSDPPYNVKIDGHVCGLGSVKHEAFKMASGEMSKEEFTSFLQTAMRLMADYSVDGAIHYICMDWRHMTEMLAATDPIYGAPKNLCVWNKTNAGMGTFYRSKHELVFVFKCGTAPHINNFGLGDGGRYRSNVWDYEGVNTFKRGRMEELSAHPTVKPLALVVDALKDCSKRRGIVLDPFLGSGTTLLAAEKTGRYGRGIELDPQYVDATIRRWQTLSGQAAVHVESGRTFDELAARQDRDAA</sequence>
<gene>
    <name evidence="7" type="ORF">RSO01_93190</name>
</gene>
<dbReference type="Proteomes" id="UP000321058">
    <property type="component" value="Unassembled WGS sequence"/>
</dbReference>
<dbReference type="GO" id="GO:0005694">
    <property type="term" value="C:chromosome"/>
    <property type="evidence" value="ECO:0007669"/>
    <property type="project" value="TreeGrafter"/>
</dbReference>
<evidence type="ECO:0000259" key="6">
    <source>
        <dbReference type="SMART" id="SM00470"/>
    </source>
</evidence>
<protein>
    <recommendedName>
        <fullName evidence="5">Methyltransferase</fullName>
        <ecNumber evidence="5">2.1.1.-</ecNumber>
    </recommendedName>
</protein>
<organism evidence="7 8">
    <name type="scientific">Reyranella soli</name>
    <dbReference type="NCBI Taxonomy" id="1230389"/>
    <lineage>
        <taxon>Bacteria</taxon>
        <taxon>Pseudomonadati</taxon>
        <taxon>Pseudomonadota</taxon>
        <taxon>Alphaproteobacteria</taxon>
        <taxon>Hyphomicrobiales</taxon>
        <taxon>Reyranellaceae</taxon>
        <taxon>Reyranella</taxon>
    </lineage>
</organism>
<dbReference type="InterPro" id="IPR001091">
    <property type="entry name" value="RM_Methyltransferase"/>
</dbReference>
<dbReference type="SUPFAM" id="SSF110849">
    <property type="entry name" value="ParB/Sulfiredoxin"/>
    <property type="match status" value="1"/>
</dbReference>
<dbReference type="PRINTS" id="PR00508">
    <property type="entry name" value="S21N4MTFRASE"/>
</dbReference>
<dbReference type="Gene3D" id="3.90.1530.10">
    <property type="entry name" value="Conserved hypothetical protein from pyrococcus furiosus pfu- 392566-001, ParB domain"/>
    <property type="match status" value="1"/>
</dbReference>
<dbReference type="EC" id="2.1.1.-" evidence="5"/>
<evidence type="ECO:0000256" key="5">
    <source>
        <dbReference type="RuleBase" id="RU362026"/>
    </source>
</evidence>
<dbReference type="PROSITE" id="PS00092">
    <property type="entry name" value="N6_MTASE"/>
    <property type="match status" value="1"/>
</dbReference>
<dbReference type="Gene3D" id="3.40.50.150">
    <property type="entry name" value="Vaccinia Virus protein VP39"/>
    <property type="match status" value="1"/>
</dbReference>
<evidence type="ECO:0000313" key="7">
    <source>
        <dbReference type="EMBL" id="GEP62153.1"/>
    </source>
</evidence>
<dbReference type="EMBL" id="BKAJ01000323">
    <property type="protein sequence ID" value="GEP62153.1"/>
    <property type="molecule type" value="Genomic_DNA"/>
</dbReference>
<dbReference type="InterPro" id="IPR003115">
    <property type="entry name" value="ParB_N"/>
</dbReference>